<keyword evidence="1" id="KW-0472">Membrane</keyword>
<evidence type="ECO:0000256" key="1">
    <source>
        <dbReference type="SAM" id="Phobius"/>
    </source>
</evidence>
<name>A0A4P6XJN8_9ASCO</name>
<keyword evidence="3" id="KW-1185">Reference proteome</keyword>
<proteinExistence type="predicted"/>
<keyword evidence="1" id="KW-0812">Transmembrane</keyword>
<protein>
    <submittedName>
        <fullName evidence="2">Uncharacterized protein</fullName>
    </submittedName>
</protein>
<feature type="transmembrane region" description="Helical" evidence="1">
    <location>
        <begin position="21"/>
        <end position="39"/>
    </location>
</feature>
<dbReference type="EMBL" id="CP034456">
    <property type="protein sequence ID" value="QBM85744.1"/>
    <property type="molecule type" value="Genomic_DNA"/>
</dbReference>
<evidence type="ECO:0000313" key="3">
    <source>
        <dbReference type="Proteomes" id="UP000292447"/>
    </source>
</evidence>
<dbReference type="AlphaFoldDB" id="A0A4P6XJN8"/>
<sequence length="70" mass="8244">MLSLPESDLAHKNTNRRRKKSVLLPMLAMMSLYPLLTQYNRLFNANLNIVLTLRYLLLRVLLLVKYLTNI</sequence>
<accession>A0A4P6XJN8</accession>
<feature type="transmembrane region" description="Helical" evidence="1">
    <location>
        <begin position="45"/>
        <end position="64"/>
    </location>
</feature>
<evidence type="ECO:0000313" key="2">
    <source>
        <dbReference type="EMBL" id="QBM85744.1"/>
    </source>
</evidence>
<reference evidence="3" key="1">
    <citation type="submission" date="2019-03" db="EMBL/GenBank/DDBJ databases">
        <title>Snf2 controls pulcherriminic acid biosynthesis and connects pigmentation and antifungal activity of the yeast Metschnikowia pulcherrima.</title>
        <authorList>
            <person name="Gore-Lloyd D."/>
            <person name="Sumann I."/>
            <person name="Brachmann A.O."/>
            <person name="Schneeberger K."/>
            <person name="Ortiz-Merino R.A."/>
            <person name="Moreno-Beltran M."/>
            <person name="Schlaefli M."/>
            <person name="Kirner P."/>
            <person name="Santos Kron A."/>
            <person name="Wolfe K.H."/>
            <person name="Piel J."/>
            <person name="Ahrens C.H."/>
            <person name="Henk D."/>
            <person name="Freimoser F.M."/>
        </authorList>
    </citation>
    <scope>NUCLEOTIDE SEQUENCE [LARGE SCALE GENOMIC DNA]</scope>
    <source>
        <strain evidence="3">APC 1.2</strain>
    </source>
</reference>
<keyword evidence="1" id="KW-1133">Transmembrane helix</keyword>
<organism evidence="2 3">
    <name type="scientific">Metschnikowia aff. pulcherrima</name>
    <dbReference type="NCBI Taxonomy" id="2163413"/>
    <lineage>
        <taxon>Eukaryota</taxon>
        <taxon>Fungi</taxon>
        <taxon>Dikarya</taxon>
        <taxon>Ascomycota</taxon>
        <taxon>Saccharomycotina</taxon>
        <taxon>Pichiomycetes</taxon>
        <taxon>Metschnikowiaceae</taxon>
        <taxon>Metschnikowia</taxon>
    </lineage>
</organism>
<gene>
    <name evidence="2" type="ORF">METSCH_A03690</name>
</gene>
<dbReference type="Proteomes" id="UP000292447">
    <property type="component" value="Chromosome I"/>
</dbReference>